<accession>A0AAV2NQ01</accession>
<gene>
    <name evidence="2" type="ORF">LPLAT_LOCUS7801</name>
</gene>
<feature type="transmembrane region" description="Helical" evidence="1">
    <location>
        <begin position="107"/>
        <end position="128"/>
    </location>
</feature>
<name>A0AAV2NQ01_9HYME</name>
<proteinExistence type="predicted"/>
<reference evidence="2" key="1">
    <citation type="submission" date="2024-04" db="EMBL/GenBank/DDBJ databases">
        <authorList>
            <consortium name="Molecular Ecology Group"/>
        </authorList>
    </citation>
    <scope>NUCLEOTIDE SEQUENCE</scope>
</reference>
<dbReference type="EMBL" id="OZ034826">
    <property type="protein sequence ID" value="CAL1681871.1"/>
    <property type="molecule type" value="Genomic_DNA"/>
</dbReference>
<keyword evidence="3" id="KW-1185">Reference proteome</keyword>
<keyword evidence="1" id="KW-1133">Transmembrane helix</keyword>
<evidence type="ECO:0000313" key="3">
    <source>
        <dbReference type="Proteomes" id="UP001497644"/>
    </source>
</evidence>
<keyword evidence="1" id="KW-0472">Membrane</keyword>
<dbReference type="Proteomes" id="UP001497644">
    <property type="component" value="Chromosome 3"/>
</dbReference>
<organism evidence="2 3">
    <name type="scientific">Lasius platythorax</name>
    <dbReference type="NCBI Taxonomy" id="488582"/>
    <lineage>
        <taxon>Eukaryota</taxon>
        <taxon>Metazoa</taxon>
        <taxon>Ecdysozoa</taxon>
        <taxon>Arthropoda</taxon>
        <taxon>Hexapoda</taxon>
        <taxon>Insecta</taxon>
        <taxon>Pterygota</taxon>
        <taxon>Neoptera</taxon>
        <taxon>Endopterygota</taxon>
        <taxon>Hymenoptera</taxon>
        <taxon>Apocrita</taxon>
        <taxon>Aculeata</taxon>
        <taxon>Formicoidea</taxon>
        <taxon>Formicidae</taxon>
        <taxon>Formicinae</taxon>
        <taxon>Lasius</taxon>
        <taxon>Lasius</taxon>
    </lineage>
</organism>
<evidence type="ECO:0000313" key="2">
    <source>
        <dbReference type="EMBL" id="CAL1681871.1"/>
    </source>
</evidence>
<keyword evidence="1" id="KW-0812">Transmembrane</keyword>
<evidence type="ECO:0000256" key="1">
    <source>
        <dbReference type="SAM" id="Phobius"/>
    </source>
</evidence>
<protein>
    <submittedName>
        <fullName evidence="2">Uncharacterized protein</fullName>
    </submittedName>
</protein>
<sequence length="135" mass="14683">MRRRWSLSAQKGSIKKNKTFDLRVDVAGRRGEKLRGRPRGCILVPIAAPEIATSSTTCTPDVFRSSLLLALFRSILASESVSETRTRRALDTGAFLRGVREENCSSLLASSIVDVVVVVVVVAARSLVVVEAAVW</sequence>
<dbReference type="AlphaFoldDB" id="A0AAV2NQ01"/>